<proteinExistence type="inferred from homology"/>
<dbReference type="EMBL" id="KV454210">
    <property type="protein sequence ID" value="ODQ59811.1"/>
    <property type="molecule type" value="Genomic_DNA"/>
</dbReference>
<evidence type="ECO:0000256" key="2">
    <source>
        <dbReference type="ARBA" id="ARBA00022555"/>
    </source>
</evidence>
<protein>
    <recommendedName>
        <fullName evidence="1">peptidyl-tRNA hydrolase</fullName>
        <ecNumber evidence="1">3.1.1.29</ecNumber>
    </recommendedName>
</protein>
<dbReference type="Gene3D" id="3.40.50.1470">
    <property type="entry name" value="Peptidyl-tRNA hydrolase"/>
    <property type="match status" value="1"/>
</dbReference>
<evidence type="ECO:0000313" key="6">
    <source>
        <dbReference type="EMBL" id="ODQ59811.1"/>
    </source>
</evidence>
<name>A0A1E3P2U4_WICAA</name>
<dbReference type="GeneID" id="30203560"/>
<gene>
    <name evidence="6" type="ORF">WICANDRAFT_91739</name>
</gene>
<reference evidence="6 7" key="1">
    <citation type="journal article" date="2016" name="Proc. Natl. Acad. Sci. U.S.A.">
        <title>Comparative genomics of biotechnologically important yeasts.</title>
        <authorList>
            <person name="Riley R."/>
            <person name="Haridas S."/>
            <person name="Wolfe K.H."/>
            <person name="Lopes M.R."/>
            <person name="Hittinger C.T."/>
            <person name="Goeker M."/>
            <person name="Salamov A.A."/>
            <person name="Wisecaver J.H."/>
            <person name="Long T.M."/>
            <person name="Calvey C.H."/>
            <person name="Aerts A.L."/>
            <person name="Barry K.W."/>
            <person name="Choi C."/>
            <person name="Clum A."/>
            <person name="Coughlan A.Y."/>
            <person name="Deshpande S."/>
            <person name="Douglass A.P."/>
            <person name="Hanson S.J."/>
            <person name="Klenk H.-P."/>
            <person name="LaButti K.M."/>
            <person name="Lapidus A."/>
            <person name="Lindquist E.A."/>
            <person name="Lipzen A.M."/>
            <person name="Meier-Kolthoff J.P."/>
            <person name="Ohm R.A."/>
            <person name="Otillar R.P."/>
            <person name="Pangilinan J.L."/>
            <person name="Peng Y."/>
            <person name="Rokas A."/>
            <person name="Rosa C.A."/>
            <person name="Scheuner C."/>
            <person name="Sibirny A.A."/>
            <person name="Slot J.C."/>
            <person name="Stielow J.B."/>
            <person name="Sun H."/>
            <person name="Kurtzman C.P."/>
            <person name="Blackwell M."/>
            <person name="Grigoriev I.V."/>
            <person name="Jeffries T.W."/>
        </authorList>
    </citation>
    <scope>NUCLEOTIDE SEQUENCE [LARGE SCALE GENOMIC DNA]</scope>
    <source>
        <strain evidence="7">ATCC 58044 / CBS 1984 / NCYC 433 / NRRL Y-366-8</strain>
    </source>
</reference>
<dbReference type="Proteomes" id="UP000094112">
    <property type="component" value="Unassembled WGS sequence"/>
</dbReference>
<dbReference type="RefSeq" id="XP_019039018.1">
    <property type="nucleotide sequence ID" value="XM_019186314.1"/>
</dbReference>
<dbReference type="SUPFAM" id="SSF53178">
    <property type="entry name" value="Peptidyl-tRNA hydrolase-like"/>
    <property type="match status" value="1"/>
</dbReference>
<evidence type="ECO:0000256" key="3">
    <source>
        <dbReference type="ARBA" id="ARBA00022801"/>
    </source>
</evidence>
<keyword evidence="4" id="KW-0694">RNA-binding</keyword>
<evidence type="ECO:0000256" key="5">
    <source>
        <dbReference type="ARBA" id="ARBA00038063"/>
    </source>
</evidence>
<sequence>MSFNRNREPTFHSQEMVFGTRVLWSGAKKVASSAAAKSDKPTFLIVTSIGNPDKDYAGSRHNTGKLLLQMTRHKFFPHPKLRGVEYAVDLERPNVLYLQTLNYMNVCGVVVKPAWHLFSRLKSIDYNVQYAVVHDELSKDLGEVQLRSGKASPRGHNGLKNISKMCHVEYHRIGIGIGRPESRDPYDVADYVLGVQSRHERQTLEQESFPKMMKIIDDLRNS</sequence>
<evidence type="ECO:0000256" key="4">
    <source>
        <dbReference type="ARBA" id="ARBA00022884"/>
    </source>
</evidence>
<dbReference type="OrthoDB" id="1711136at2759"/>
<comment type="similarity">
    <text evidence="5">Belongs to the PTH family.</text>
</comment>
<dbReference type="NCBIfam" id="TIGR00447">
    <property type="entry name" value="pth"/>
    <property type="match status" value="1"/>
</dbReference>
<dbReference type="STRING" id="683960.A0A1E3P2U4"/>
<dbReference type="InterPro" id="IPR001328">
    <property type="entry name" value="Pept_tRNA_hydro"/>
</dbReference>
<dbReference type="GO" id="GO:0000049">
    <property type="term" value="F:tRNA binding"/>
    <property type="evidence" value="ECO:0007669"/>
    <property type="project" value="UniProtKB-KW"/>
</dbReference>
<dbReference type="GO" id="GO:0004045">
    <property type="term" value="F:peptidyl-tRNA hydrolase activity"/>
    <property type="evidence" value="ECO:0007669"/>
    <property type="project" value="UniProtKB-EC"/>
</dbReference>
<dbReference type="PROSITE" id="PS01196">
    <property type="entry name" value="PEPT_TRNA_HYDROL_2"/>
    <property type="match status" value="1"/>
</dbReference>
<keyword evidence="3" id="KW-0378">Hydrolase</keyword>
<accession>A0A1E3P2U4</accession>
<keyword evidence="7" id="KW-1185">Reference proteome</keyword>
<dbReference type="Pfam" id="PF01195">
    <property type="entry name" value="Pept_tRNA_hydro"/>
    <property type="match status" value="1"/>
</dbReference>
<organism evidence="6 7">
    <name type="scientific">Wickerhamomyces anomalus (strain ATCC 58044 / CBS 1984 / NCYC 433 / NRRL Y-366-8)</name>
    <name type="common">Yeast</name>
    <name type="synonym">Hansenula anomala</name>
    <dbReference type="NCBI Taxonomy" id="683960"/>
    <lineage>
        <taxon>Eukaryota</taxon>
        <taxon>Fungi</taxon>
        <taxon>Dikarya</taxon>
        <taxon>Ascomycota</taxon>
        <taxon>Saccharomycotina</taxon>
        <taxon>Saccharomycetes</taxon>
        <taxon>Phaffomycetales</taxon>
        <taxon>Wickerhamomycetaceae</taxon>
        <taxon>Wickerhamomyces</taxon>
    </lineage>
</organism>
<dbReference type="AlphaFoldDB" id="A0A1E3P2U4"/>
<dbReference type="PANTHER" id="PTHR17224:SF1">
    <property type="entry name" value="PEPTIDYL-TRNA HYDROLASE"/>
    <property type="match status" value="1"/>
</dbReference>
<dbReference type="PANTHER" id="PTHR17224">
    <property type="entry name" value="PEPTIDYL-TRNA HYDROLASE"/>
    <property type="match status" value="1"/>
</dbReference>
<keyword evidence="2" id="KW-0820">tRNA-binding</keyword>
<dbReference type="InterPro" id="IPR036416">
    <property type="entry name" value="Pept_tRNA_hydro_sf"/>
</dbReference>
<dbReference type="EC" id="3.1.1.29" evidence="1"/>
<evidence type="ECO:0000256" key="1">
    <source>
        <dbReference type="ARBA" id="ARBA00013260"/>
    </source>
</evidence>
<evidence type="ECO:0000313" key="7">
    <source>
        <dbReference type="Proteomes" id="UP000094112"/>
    </source>
</evidence>
<dbReference type="InterPro" id="IPR018171">
    <property type="entry name" value="Pept_tRNA_hydro_CS"/>
</dbReference>